<keyword evidence="2" id="KW-1185">Reference proteome</keyword>
<evidence type="ECO:0000313" key="1">
    <source>
        <dbReference type="EMBL" id="GFH20484.1"/>
    </source>
</evidence>
<sequence>MQRPLELCSYEGLEAQPPVGEEYQQGYKLVNDRLPKGRQRLHRAAKYRGGYWAQYNWWWREFVSTTAERPCKVRIKEW</sequence>
<name>A0A699ZP18_HAELA</name>
<accession>A0A699ZP18</accession>
<dbReference type="AlphaFoldDB" id="A0A699ZP18"/>
<dbReference type="EMBL" id="BLLF01001644">
    <property type="protein sequence ID" value="GFH20484.1"/>
    <property type="molecule type" value="Genomic_DNA"/>
</dbReference>
<comment type="caution">
    <text evidence="1">The sequence shown here is derived from an EMBL/GenBank/DDBJ whole genome shotgun (WGS) entry which is preliminary data.</text>
</comment>
<protein>
    <submittedName>
        <fullName evidence="1">Uncharacterized protein</fullName>
    </submittedName>
</protein>
<organism evidence="1 2">
    <name type="scientific">Haematococcus lacustris</name>
    <name type="common">Green alga</name>
    <name type="synonym">Haematococcus pluvialis</name>
    <dbReference type="NCBI Taxonomy" id="44745"/>
    <lineage>
        <taxon>Eukaryota</taxon>
        <taxon>Viridiplantae</taxon>
        <taxon>Chlorophyta</taxon>
        <taxon>core chlorophytes</taxon>
        <taxon>Chlorophyceae</taxon>
        <taxon>CS clade</taxon>
        <taxon>Chlamydomonadales</taxon>
        <taxon>Haematococcaceae</taxon>
        <taxon>Haematococcus</taxon>
    </lineage>
</organism>
<proteinExistence type="predicted"/>
<evidence type="ECO:0000313" key="2">
    <source>
        <dbReference type="Proteomes" id="UP000485058"/>
    </source>
</evidence>
<reference evidence="1 2" key="1">
    <citation type="submission" date="2020-02" db="EMBL/GenBank/DDBJ databases">
        <title>Draft genome sequence of Haematococcus lacustris strain NIES-144.</title>
        <authorList>
            <person name="Morimoto D."/>
            <person name="Nakagawa S."/>
            <person name="Yoshida T."/>
            <person name="Sawayama S."/>
        </authorList>
    </citation>
    <scope>NUCLEOTIDE SEQUENCE [LARGE SCALE GENOMIC DNA]</scope>
    <source>
        <strain evidence="1 2">NIES-144</strain>
    </source>
</reference>
<gene>
    <name evidence="1" type="ORF">HaLaN_17613</name>
</gene>
<dbReference type="Proteomes" id="UP000485058">
    <property type="component" value="Unassembled WGS sequence"/>
</dbReference>